<dbReference type="GO" id="GO:0016301">
    <property type="term" value="F:kinase activity"/>
    <property type="evidence" value="ECO:0007669"/>
    <property type="project" value="UniProtKB-KW"/>
</dbReference>
<dbReference type="RefSeq" id="WP_023789993.1">
    <property type="nucleotide sequence ID" value="NC_022998.1"/>
</dbReference>
<dbReference type="InterPro" id="IPR018113">
    <property type="entry name" value="PTrfase_EIIB_Cys"/>
</dbReference>
<evidence type="ECO:0000256" key="6">
    <source>
        <dbReference type="ARBA" id="ARBA00022683"/>
    </source>
</evidence>
<dbReference type="Pfam" id="PF00367">
    <property type="entry name" value="PTS_EIIB"/>
    <property type="match status" value="1"/>
</dbReference>
<dbReference type="KEGG" id="sapi:SAPIS_v1c08270"/>
<dbReference type="PROSITE" id="PS51098">
    <property type="entry name" value="PTS_EIIB_TYPE_1"/>
    <property type="match status" value="1"/>
</dbReference>
<dbReference type="InterPro" id="IPR050429">
    <property type="entry name" value="PTS_Glucose_EIICBA"/>
</dbReference>
<dbReference type="HOGENOM" id="CLU_012312_1_0_14"/>
<dbReference type="PROSITE" id="PS01035">
    <property type="entry name" value="PTS_EIIB_TYPE_1_CYS"/>
    <property type="match status" value="1"/>
</dbReference>
<dbReference type="PANTHER" id="PTHR30009">
    <property type="entry name" value="CYTOCHROME C-TYPE SYNTHESIS PROTEIN AND PTS TRANSMEMBRANE COMPONENT"/>
    <property type="match status" value="1"/>
</dbReference>
<dbReference type="PROSITE" id="PS51103">
    <property type="entry name" value="PTS_EIIC_TYPE_1"/>
    <property type="match status" value="1"/>
</dbReference>
<evidence type="ECO:0000256" key="9">
    <source>
        <dbReference type="ARBA" id="ARBA00022989"/>
    </source>
</evidence>
<keyword evidence="8" id="KW-0418">Kinase</keyword>
<evidence type="ECO:0000256" key="12">
    <source>
        <dbReference type="SAM" id="Phobius"/>
    </source>
</evidence>
<keyword evidence="7 12" id="KW-0812">Transmembrane</keyword>
<feature type="domain" description="PTS EIIB type-1" evidence="13">
    <location>
        <begin position="445"/>
        <end position="525"/>
    </location>
</feature>
<proteinExistence type="predicted"/>
<gene>
    <name evidence="15" type="primary">malX</name>
    <name evidence="15" type="ORF">SAPIS_v1c08270</name>
</gene>
<name>V5RIZ4_SPIAP</name>
<sequence>MKIKNIPIRRFLSNIRKSLEDFGRAILVPVTVIPLLALIGAIGYAGQAIATEVGTYQGSVKIAVDAIKNIGMIAITNIDFLVAIGLAAGLAKSEKVAAALSGLMAYAALHFAANLMLQVLQPNMLQNPKEAGLAFRFGVMSFQYSAFGGMIAGIIGYKVHKWTYKLKFPEFLSFFGGPRFSPVASTLAAWIIGMPLGIVWIYISKGLVAVGEGWKYMGAGSPFLYGIANRALIPFGLHQVMNYFLYYTEVGASWIAPDGKIINGIYNIAIAKLGLNEMIYAKDTWIVNGTFPTNMFSLTGAALAMYFTIPKQSRKVVGGAIISAALASFLAGTTEPIEFTFIFTAPYLYIIHIFFTGFVYMSMYLCNFAQVSTRGSGLITWIVVNGINWNKIQNVWGLFIIGPIAFGAYFITFYYCILKFNLKTPGRVDAITKDSNKIEIKDNEEKHISKIIEGLGGKENIIIMGNCVTRLRVTVKDINKINKNLLEETKPYGIKDIGNNQIHIIYGPKVVNLATDLREFLGVIE</sequence>
<dbReference type="CDD" id="cd00212">
    <property type="entry name" value="PTS_IIB_glc"/>
    <property type="match status" value="1"/>
</dbReference>
<dbReference type="GO" id="GO:0005886">
    <property type="term" value="C:plasma membrane"/>
    <property type="evidence" value="ECO:0007669"/>
    <property type="project" value="UniProtKB-SubCell"/>
</dbReference>
<dbReference type="PATRIC" id="fig|1276258.3.peg.848"/>
<dbReference type="STRING" id="1276258.SAPIS_v1c08270"/>
<dbReference type="InterPro" id="IPR001996">
    <property type="entry name" value="PTS_IIB_1"/>
</dbReference>
<dbReference type="SUPFAM" id="SSF55604">
    <property type="entry name" value="Glucose permease domain IIB"/>
    <property type="match status" value="1"/>
</dbReference>
<evidence type="ECO:0000256" key="11">
    <source>
        <dbReference type="PROSITE-ProRule" id="PRU00421"/>
    </source>
</evidence>
<feature type="transmembrane region" description="Helical" evidence="12">
    <location>
        <begin position="26"/>
        <end position="50"/>
    </location>
</feature>
<feature type="transmembrane region" description="Helical" evidence="12">
    <location>
        <begin position="395"/>
        <end position="417"/>
    </location>
</feature>
<keyword evidence="6" id="KW-0598">Phosphotransferase system</keyword>
<dbReference type="EMBL" id="CP006682">
    <property type="protein sequence ID" value="AHB36672.1"/>
    <property type="molecule type" value="Genomic_DNA"/>
</dbReference>
<keyword evidence="5" id="KW-0808">Transferase</keyword>
<feature type="transmembrane region" description="Helical" evidence="12">
    <location>
        <begin position="285"/>
        <end position="309"/>
    </location>
</feature>
<dbReference type="PANTHER" id="PTHR30009:SF8">
    <property type="entry name" value="PTS SYSTEM, IIBC COMPONENT"/>
    <property type="match status" value="1"/>
</dbReference>
<dbReference type="InterPro" id="IPR013013">
    <property type="entry name" value="PTS_EIIC_1"/>
</dbReference>
<evidence type="ECO:0000313" key="15">
    <source>
        <dbReference type="EMBL" id="AHB36672.1"/>
    </source>
</evidence>
<feature type="transmembrane region" description="Helical" evidence="12">
    <location>
        <begin position="103"/>
        <end position="121"/>
    </location>
</feature>
<evidence type="ECO:0000313" key="16">
    <source>
        <dbReference type="Proteomes" id="UP000018550"/>
    </source>
</evidence>
<feature type="transmembrane region" description="Helical" evidence="12">
    <location>
        <begin position="316"/>
        <end position="333"/>
    </location>
</feature>
<dbReference type="GO" id="GO:0008982">
    <property type="term" value="F:protein-N(PI)-phosphohistidine-sugar phosphotransferase activity"/>
    <property type="evidence" value="ECO:0007669"/>
    <property type="project" value="InterPro"/>
</dbReference>
<reference evidence="15 16" key="1">
    <citation type="journal article" date="2014" name="Genome Announc.">
        <title>Complete Genome Sequence of Spiroplasma apis B31T (ATCC 33834), a Bacterium Associated with May Disease of Honeybees (Apis mellifera).</title>
        <authorList>
            <person name="Ku C."/>
            <person name="Lo W.S."/>
            <person name="Chen L.L."/>
            <person name="Kuo C.H."/>
        </authorList>
    </citation>
    <scope>NUCLEOTIDE SEQUENCE [LARGE SCALE GENOMIC DNA]</scope>
    <source>
        <strain evidence="15">B31</strain>
    </source>
</reference>
<evidence type="ECO:0000256" key="2">
    <source>
        <dbReference type="ARBA" id="ARBA00022448"/>
    </source>
</evidence>
<keyword evidence="3" id="KW-1003">Cell membrane</keyword>
<evidence type="ECO:0000259" key="14">
    <source>
        <dbReference type="PROSITE" id="PS51103"/>
    </source>
</evidence>
<keyword evidence="16" id="KW-1185">Reference proteome</keyword>
<dbReference type="InterPro" id="IPR003352">
    <property type="entry name" value="PTS_EIIC"/>
</dbReference>
<evidence type="ECO:0000256" key="8">
    <source>
        <dbReference type="ARBA" id="ARBA00022777"/>
    </source>
</evidence>
<evidence type="ECO:0000256" key="10">
    <source>
        <dbReference type="ARBA" id="ARBA00023136"/>
    </source>
</evidence>
<feature type="transmembrane region" description="Helical" evidence="12">
    <location>
        <begin position="70"/>
        <end position="91"/>
    </location>
</feature>
<evidence type="ECO:0000256" key="7">
    <source>
        <dbReference type="ARBA" id="ARBA00022692"/>
    </source>
</evidence>
<feature type="transmembrane region" description="Helical" evidence="12">
    <location>
        <begin position="339"/>
        <end position="359"/>
    </location>
</feature>
<organism evidence="15 16">
    <name type="scientific">Spiroplasma apis B31</name>
    <dbReference type="NCBI Taxonomy" id="1276258"/>
    <lineage>
        <taxon>Bacteria</taxon>
        <taxon>Bacillati</taxon>
        <taxon>Mycoplasmatota</taxon>
        <taxon>Mollicutes</taxon>
        <taxon>Entomoplasmatales</taxon>
        <taxon>Spiroplasmataceae</taxon>
        <taxon>Spiroplasma</taxon>
    </lineage>
</organism>
<evidence type="ECO:0000256" key="4">
    <source>
        <dbReference type="ARBA" id="ARBA00022597"/>
    </source>
</evidence>
<dbReference type="Gene3D" id="3.30.1360.60">
    <property type="entry name" value="Glucose permease domain IIB"/>
    <property type="match status" value="1"/>
</dbReference>
<evidence type="ECO:0000256" key="1">
    <source>
        <dbReference type="ARBA" id="ARBA00004651"/>
    </source>
</evidence>
<evidence type="ECO:0000259" key="13">
    <source>
        <dbReference type="PROSITE" id="PS51098"/>
    </source>
</evidence>
<feature type="domain" description="PTS EIIC type-1" evidence="14">
    <location>
        <begin position="13"/>
        <end position="429"/>
    </location>
</feature>
<dbReference type="eggNOG" id="COG1264">
    <property type="taxonomic scope" value="Bacteria"/>
</dbReference>
<dbReference type="AlphaFoldDB" id="V5RIZ4"/>
<evidence type="ECO:0000256" key="3">
    <source>
        <dbReference type="ARBA" id="ARBA00022475"/>
    </source>
</evidence>
<dbReference type="GO" id="GO:0009401">
    <property type="term" value="P:phosphoenolpyruvate-dependent sugar phosphotransferase system"/>
    <property type="evidence" value="ECO:0007669"/>
    <property type="project" value="UniProtKB-KW"/>
</dbReference>
<feature type="active site" description="Phosphocysteine intermediate; for EIIB activity" evidence="11">
    <location>
        <position position="467"/>
    </location>
</feature>
<accession>V5RIZ4</accession>
<keyword evidence="10 12" id="KW-0472">Membrane</keyword>
<keyword evidence="9 12" id="KW-1133">Transmembrane helix</keyword>
<dbReference type="eggNOG" id="COG1263">
    <property type="taxonomic scope" value="Bacteria"/>
</dbReference>
<dbReference type="Proteomes" id="UP000018550">
    <property type="component" value="Chromosome"/>
</dbReference>
<dbReference type="GO" id="GO:0090563">
    <property type="term" value="F:protein-phosphocysteine-sugar phosphotransferase activity"/>
    <property type="evidence" value="ECO:0007669"/>
    <property type="project" value="TreeGrafter"/>
</dbReference>
<keyword evidence="4" id="KW-0762">Sugar transport</keyword>
<protein>
    <submittedName>
        <fullName evidence="15">PTS system maltose/glucose-specific IIBC component</fullName>
    </submittedName>
</protein>
<dbReference type="InterPro" id="IPR036878">
    <property type="entry name" value="Glu_permease_IIB"/>
</dbReference>
<comment type="subcellular location">
    <subcellularLocation>
        <location evidence="1">Cell membrane</location>
        <topology evidence="1">Multi-pass membrane protein</topology>
    </subcellularLocation>
</comment>
<feature type="transmembrane region" description="Helical" evidence="12">
    <location>
        <begin position="180"/>
        <end position="203"/>
    </location>
</feature>
<evidence type="ECO:0000256" key="5">
    <source>
        <dbReference type="ARBA" id="ARBA00022679"/>
    </source>
</evidence>
<keyword evidence="2" id="KW-0813">Transport</keyword>
<dbReference type="Pfam" id="PF02378">
    <property type="entry name" value="PTS_EIIC"/>
    <property type="match status" value="1"/>
</dbReference>
<feature type="transmembrane region" description="Helical" evidence="12">
    <location>
        <begin position="141"/>
        <end position="159"/>
    </location>
</feature>